<proteinExistence type="inferred from homology"/>
<comment type="similarity">
    <text evidence="3 14">Belongs to the carbohydrate kinase PfkB family.</text>
</comment>
<evidence type="ECO:0000259" key="15">
    <source>
        <dbReference type="Pfam" id="PF00294"/>
    </source>
</evidence>
<dbReference type="CDD" id="cd01168">
    <property type="entry name" value="adenosine_kinase"/>
    <property type="match status" value="1"/>
</dbReference>
<evidence type="ECO:0000256" key="7">
    <source>
        <dbReference type="ARBA" id="ARBA00022741"/>
    </source>
</evidence>
<evidence type="ECO:0000256" key="1">
    <source>
        <dbReference type="ARBA" id="ARBA00001946"/>
    </source>
</evidence>
<dbReference type="PANTHER" id="PTHR45769">
    <property type="entry name" value="ADENOSINE KINASE"/>
    <property type="match status" value="1"/>
</dbReference>
<evidence type="ECO:0000256" key="2">
    <source>
        <dbReference type="ARBA" id="ARBA00004801"/>
    </source>
</evidence>
<evidence type="ECO:0000256" key="9">
    <source>
        <dbReference type="ARBA" id="ARBA00022840"/>
    </source>
</evidence>
<evidence type="ECO:0000256" key="8">
    <source>
        <dbReference type="ARBA" id="ARBA00022777"/>
    </source>
</evidence>
<dbReference type="FunFam" id="3.40.1190.20:FF:000076">
    <property type="entry name" value="Adenosine kinase"/>
    <property type="match status" value="1"/>
</dbReference>
<dbReference type="Gene3D" id="3.30.1110.10">
    <property type="match status" value="1"/>
</dbReference>
<dbReference type="EC" id="2.7.1.20" evidence="4 14"/>
<evidence type="ECO:0000313" key="16">
    <source>
        <dbReference type="EMBL" id="KAK1738213.1"/>
    </source>
</evidence>
<organism evidence="16 17">
    <name type="scientific">Skeletonema marinoi</name>
    <dbReference type="NCBI Taxonomy" id="267567"/>
    <lineage>
        <taxon>Eukaryota</taxon>
        <taxon>Sar</taxon>
        <taxon>Stramenopiles</taxon>
        <taxon>Ochrophyta</taxon>
        <taxon>Bacillariophyta</taxon>
        <taxon>Coscinodiscophyceae</taxon>
        <taxon>Thalassiosirophycidae</taxon>
        <taxon>Thalassiosirales</taxon>
        <taxon>Skeletonemataceae</taxon>
        <taxon>Skeletonema</taxon>
        <taxon>Skeletonema marinoi-dohrnii complex</taxon>
    </lineage>
</organism>
<dbReference type="GO" id="GO:0044209">
    <property type="term" value="P:AMP salvage"/>
    <property type="evidence" value="ECO:0007669"/>
    <property type="project" value="UniProtKB-UniRule"/>
</dbReference>
<dbReference type="Gene3D" id="3.40.1190.20">
    <property type="match status" value="1"/>
</dbReference>
<keyword evidence="5 14" id="KW-0808">Transferase</keyword>
<protein>
    <recommendedName>
        <fullName evidence="12 14">Adenosine kinase</fullName>
        <shortName evidence="14">AK</shortName>
        <ecNumber evidence="4 14">2.7.1.20</ecNumber>
    </recommendedName>
    <alternativeName>
        <fullName evidence="14">Adenosine 5'-phosphotransferase</fullName>
    </alternativeName>
</protein>
<dbReference type="InterPro" id="IPR011611">
    <property type="entry name" value="PfkB_dom"/>
</dbReference>
<dbReference type="EMBL" id="JATAAI010000021">
    <property type="protein sequence ID" value="KAK1738213.1"/>
    <property type="molecule type" value="Genomic_DNA"/>
</dbReference>
<evidence type="ECO:0000256" key="12">
    <source>
        <dbReference type="ARBA" id="ARBA00068771"/>
    </source>
</evidence>
<evidence type="ECO:0000256" key="10">
    <source>
        <dbReference type="ARBA" id="ARBA00022842"/>
    </source>
</evidence>
<keyword evidence="17" id="KW-1185">Reference proteome</keyword>
<evidence type="ECO:0000256" key="5">
    <source>
        <dbReference type="ARBA" id="ARBA00022679"/>
    </source>
</evidence>
<keyword evidence="10 14" id="KW-0460">Magnesium</keyword>
<dbReference type="Pfam" id="PF00294">
    <property type="entry name" value="PfkB"/>
    <property type="match status" value="1"/>
</dbReference>
<comment type="function">
    <text evidence="14">ATP dependent phosphorylation of adenosine and other related nucleoside analogs to monophosphate derivatives.</text>
</comment>
<dbReference type="GO" id="GO:0005524">
    <property type="term" value="F:ATP binding"/>
    <property type="evidence" value="ECO:0007669"/>
    <property type="project" value="UniProtKB-UniRule"/>
</dbReference>
<dbReference type="GO" id="GO:0005829">
    <property type="term" value="C:cytosol"/>
    <property type="evidence" value="ECO:0007669"/>
    <property type="project" value="TreeGrafter"/>
</dbReference>
<dbReference type="GO" id="GO:0006166">
    <property type="term" value="P:purine ribonucleoside salvage"/>
    <property type="evidence" value="ECO:0007669"/>
    <property type="project" value="UniProtKB-KW"/>
</dbReference>
<dbReference type="GO" id="GO:0005634">
    <property type="term" value="C:nucleus"/>
    <property type="evidence" value="ECO:0007669"/>
    <property type="project" value="TreeGrafter"/>
</dbReference>
<keyword evidence="9 14" id="KW-0067">ATP-binding</keyword>
<comment type="pathway">
    <text evidence="2 14">Purine metabolism; AMP biosynthesis via salvage pathway; AMP from adenosine: step 1/1.</text>
</comment>
<dbReference type="PRINTS" id="PR00989">
    <property type="entry name" value="ADENOKINASE"/>
</dbReference>
<keyword evidence="8 14" id="KW-0418">Kinase</keyword>
<comment type="cofactor">
    <cofactor evidence="1 14">
        <name>Mg(2+)</name>
        <dbReference type="ChEBI" id="CHEBI:18420"/>
    </cofactor>
</comment>
<evidence type="ECO:0000313" key="17">
    <source>
        <dbReference type="Proteomes" id="UP001224775"/>
    </source>
</evidence>
<dbReference type="GO" id="GO:0004001">
    <property type="term" value="F:adenosine kinase activity"/>
    <property type="evidence" value="ECO:0007669"/>
    <property type="project" value="UniProtKB-UniRule"/>
</dbReference>
<dbReference type="SUPFAM" id="SSF53613">
    <property type="entry name" value="Ribokinase-like"/>
    <property type="match status" value="1"/>
</dbReference>
<dbReference type="InterPro" id="IPR029056">
    <property type="entry name" value="Ribokinase-like"/>
</dbReference>
<evidence type="ECO:0000256" key="3">
    <source>
        <dbReference type="ARBA" id="ARBA00010688"/>
    </source>
</evidence>
<dbReference type="AlphaFoldDB" id="A0AAD8Y2X7"/>
<dbReference type="InterPro" id="IPR002173">
    <property type="entry name" value="Carboh/pur_kinase_PfkB_CS"/>
</dbReference>
<accession>A0AAD8Y2X7</accession>
<dbReference type="GO" id="GO:0006144">
    <property type="term" value="P:purine nucleobase metabolic process"/>
    <property type="evidence" value="ECO:0007669"/>
    <property type="project" value="TreeGrafter"/>
</dbReference>
<gene>
    <name evidence="16" type="ORF">QTG54_010882</name>
</gene>
<name>A0AAD8Y2X7_9STRA</name>
<evidence type="ECO:0000256" key="4">
    <source>
        <dbReference type="ARBA" id="ARBA00012119"/>
    </source>
</evidence>
<dbReference type="InterPro" id="IPR001805">
    <property type="entry name" value="Adenokinase"/>
</dbReference>
<keyword evidence="6 14" id="KW-0660">Purine salvage</keyword>
<comment type="caution">
    <text evidence="16">The sequence shown here is derived from an EMBL/GenBank/DDBJ whole genome shotgun (WGS) entry which is preliminary data.</text>
</comment>
<sequence length="367" mass="39743">MTIFSKATQLVRKSSHHQLLSTMTKFTGSLVGMGNPLLDISADVGQDILDKYDVKLDNAILAEDKHVPIYKELVDNYSPQYIAGGATQNSIRVAQWIMTANGKPGQTAYFGCVGNDSFGNQLEECAAADGVKVHYMKDESTPTGTCAVLVKDGERCLIANLAAANNFKPSHLETDESKAIYESASLYYIAGFFLTVSVDALKIIAEHSVANNKTFCLNLSAPFIIDFFADQVATALEYADFVFCNESEAEAYGKKHELGDDLKEIALKIAASPKKNEEKKRFVIFTQGSTSTIVAHDGKVEEYKVVPLPKEDLVDTNGAGDAFVGGFLAGVMAEKSVGDSVELGHEAARFIIQQPGTTLTKPCEIKL</sequence>
<evidence type="ECO:0000256" key="13">
    <source>
        <dbReference type="PIRSR" id="PIRSR601805-1"/>
    </source>
</evidence>
<keyword evidence="7 14" id="KW-0547">Nucleotide-binding</keyword>
<reference evidence="16" key="1">
    <citation type="submission" date="2023-06" db="EMBL/GenBank/DDBJ databases">
        <title>Survivors Of The Sea: Transcriptome response of Skeletonema marinoi to long-term dormancy.</title>
        <authorList>
            <person name="Pinder M.I.M."/>
            <person name="Kourtchenko O."/>
            <person name="Robertson E.K."/>
            <person name="Larsson T."/>
            <person name="Maumus F."/>
            <person name="Osuna-Cruz C.M."/>
            <person name="Vancaester E."/>
            <person name="Stenow R."/>
            <person name="Vandepoele K."/>
            <person name="Ploug H."/>
            <person name="Bruchert V."/>
            <person name="Godhe A."/>
            <person name="Topel M."/>
        </authorList>
    </citation>
    <scope>NUCLEOTIDE SEQUENCE</scope>
    <source>
        <strain evidence="16">R05AC</strain>
    </source>
</reference>
<dbReference type="PROSITE" id="PS00584">
    <property type="entry name" value="PFKB_KINASES_2"/>
    <property type="match status" value="1"/>
</dbReference>
<evidence type="ECO:0000256" key="14">
    <source>
        <dbReference type="RuleBase" id="RU368116"/>
    </source>
</evidence>
<evidence type="ECO:0000256" key="11">
    <source>
        <dbReference type="ARBA" id="ARBA00051362"/>
    </source>
</evidence>
<comment type="catalytic activity">
    <reaction evidence="11 14">
        <text>adenosine + ATP = AMP + ADP + H(+)</text>
        <dbReference type="Rhea" id="RHEA:20824"/>
        <dbReference type="ChEBI" id="CHEBI:15378"/>
        <dbReference type="ChEBI" id="CHEBI:16335"/>
        <dbReference type="ChEBI" id="CHEBI:30616"/>
        <dbReference type="ChEBI" id="CHEBI:456215"/>
        <dbReference type="ChEBI" id="CHEBI:456216"/>
        <dbReference type="EC" id="2.7.1.20"/>
    </reaction>
</comment>
<dbReference type="Proteomes" id="UP001224775">
    <property type="component" value="Unassembled WGS sequence"/>
</dbReference>
<feature type="active site" description="Proton acceptor" evidence="13">
    <location>
        <position position="321"/>
    </location>
</feature>
<dbReference type="PANTHER" id="PTHR45769:SF3">
    <property type="entry name" value="ADENOSINE KINASE"/>
    <property type="match status" value="1"/>
</dbReference>
<feature type="domain" description="Carbohydrate kinase PfkB" evidence="15">
    <location>
        <begin position="52"/>
        <end position="360"/>
    </location>
</feature>
<evidence type="ECO:0000256" key="6">
    <source>
        <dbReference type="ARBA" id="ARBA00022726"/>
    </source>
</evidence>